<name>A0A1I7S970_BURXY</name>
<dbReference type="AlphaFoldDB" id="A0A1I7S970"/>
<reference evidence="2" key="2">
    <citation type="submission" date="2020-08" db="EMBL/GenBank/DDBJ databases">
        <authorList>
            <person name="Kikuchi T."/>
        </authorList>
    </citation>
    <scope>NUCLEOTIDE SEQUENCE</scope>
    <source>
        <strain evidence="1">Ka4C1</strain>
    </source>
</reference>
<protein>
    <submittedName>
        <fullName evidence="1">(pine wood nematode) hypothetical protein</fullName>
    </submittedName>
</protein>
<organism evidence="3 5">
    <name type="scientific">Bursaphelenchus xylophilus</name>
    <name type="common">Pinewood nematode worm</name>
    <name type="synonym">Aphelenchoides xylophilus</name>
    <dbReference type="NCBI Taxonomy" id="6326"/>
    <lineage>
        <taxon>Eukaryota</taxon>
        <taxon>Metazoa</taxon>
        <taxon>Ecdysozoa</taxon>
        <taxon>Nematoda</taxon>
        <taxon>Chromadorea</taxon>
        <taxon>Rhabditida</taxon>
        <taxon>Tylenchina</taxon>
        <taxon>Tylenchomorpha</taxon>
        <taxon>Aphelenchoidea</taxon>
        <taxon>Aphelenchoididae</taxon>
        <taxon>Bursaphelenchus</taxon>
    </lineage>
</organism>
<dbReference type="EMBL" id="CAJFDI010000002">
    <property type="protein sequence ID" value="CAD5217044.1"/>
    <property type="molecule type" value="Genomic_DNA"/>
</dbReference>
<keyword evidence="4" id="KW-1185">Reference proteome</keyword>
<evidence type="ECO:0000313" key="3">
    <source>
        <dbReference type="Proteomes" id="UP000095284"/>
    </source>
</evidence>
<proteinExistence type="predicted"/>
<evidence type="ECO:0000313" key="1">
    <source>
        <dbReference type="EMBL" id="CAD5217044.1"/>
    </source>
</evidence>
<evidence type="ECO:0000313" key="2">
    <source>
        <dbReference type="EMBL" id="CAG9100405.1"/>
    </source>
</evidence>
<dbReference type="Proteomes" id="UP000659654">
    <property type="component" value="Unassembled WGS sequence"/>
</dbReference>
<evidence type="ECO:0000313" key="5">
    <source>
        <dbReference type="WBParaSite" id="BXY_0956500.1"/>
    </source>
</evidence>
<dbReference type="Proteomes" id="UP000095284">
    <property type="component" value="Unplaced"/>
</dbReference>
<evidence type="ECO:0000313" key="4">
    <source>
        <dbReference type="Proteomes" id="UP000659654"/>
    </source>
</evidence>
<reference evidence="5" key="1">
    <citation type="submission" date="2016-11" db="UniProtKB">
        <authorList>
            <consortium name="WormBaseParasite"/>
        </authorList>
    </citation>
    <scope>IDENTIFICATION</scope>
</reference>
<dbReference type="EMBL" id="CAJFCV020000002">
    <property type="protein sequence ID" value="CAG9100405.1"/>
    <property type="molecule type" value="Genomic_DNA"/>
</dbReference>
<accession>A0A1I7S970</accession>
<sequence length="187" mass="21569">MLFSDESLIQFFDCIWNHTELALAKTIDQAWIDQMVDCSQKVGTPPFMAVANTLLRNQLYYGNDSQKFEADASCLYKFSRGQKDSTFFRTIETPQVFHSPEEACPFLRLATEFYCEAMKQCESARILIEATYLSAHIRVQWDVEIPFGFMDCPDSPIKITLNEKVLTEDFDVIKDEMILLAECPMNN</sequence>
<dbReference type="Proteomes" id="UP000582659">
    <property type="component" value="Unassembled WGS sequence"/>
</dbReference>
<gene>
    <name evidence="1" type="ORF">BXYJ_LOCUS4838</name>
</gene>
<dbReference type="WBParaSite" id="BXY_0956500.1">
    <property type="protein sequence ID" value="BXY_0956500.1"/>
    <property type="gene ID" value="BXY_0956500"/>
</dbReference>